<dbReference type="Gene3D" id="1.25.40.10">
    <property type="entry name" value="Tetratricopeptide repeat domain"/>
    <property type="match status" value="1"/>
</dbReference>
<proteinExistence type="predicted"/>
<keyword evidence="3" id="KW-0732">Signal</keyword>
<protein>
    <submittedName>
        <fullName evidence="5">Tfp pilus assembly protein PilF</fullName>
    </submittedName>
</protein>
<keyword evidence="6" id="KW-1185">Reference proteome</keyword>
<name>A0A841JQ40_9BACT</name>
<feature type="chain" id="PRO_5032529087" evidence="3">
    <location>
        <begin position="22"/>
        <end position="635"/>
    </location>
</feature>
<gene>
    <name evidence="5" type="ORF">HNQ77_000483</name>
</gene>
<evidence type="ECO:0000313" key="5">
    <source>
        <dbReference type="EMBL" id="MBB6142545.1"/>
    </source>
</evidence>
<sequence length="635" mass="70882">MLKKIACLPILCLCFSTSLRAANPTWVEIRSAHFTVLTDSNEKRGRQLLDQFERMRWVFQTMFPKSNVDPVSPITILAVKDKKDFQALEPEAYLSKNALNLAGYFLTAPDKNYIALRLDAEGEHPFATVYHEYTHLQLSPAGEWLPLWLNEGLAEFFQNTDIHDKNVQLGQPSPDDIYYLRQSRMMPLVTLLKVDVNSPYYHEEQKGSVFYAEAWALTHYLEITDRKNNTHRLHDYTELMSQHLDSVTAAEKAFGDLKQLEKDLNNYVAQGSFSYFTLNSAAAPLDEASYQVTALSPAQADAVRADFLAYAQRTKDARTLLDTVLREDPNNVLAHETMGYLEFRDGNRDAARKWYEEAVKLDSQSFIANYYYASMSFGSRDDATQAQVEASLQTAIKLNPRFAPAYDELASLYGMHQEKLDEAHRLNLQAVALEPANVNYRMNAANILLTSGRAEDAIRVLKAAEGVAKSPQELSVISVRLAQLEQFQAVQESTQTALRDAKDLSTAPGPPPGKVATRLSSVGNFGAAGSTIVESAPPRHPDETPHAPWHTAKGVIRDVQCSDPAIFEITVIGAGKTVQLYSDNYYKVEFSAANFTPEGEIHPCKDLQGMKASVKYSESSDKTIDGQVVAVELSK</sequence>
<evidence type="ECO:0000313" key="6">
    <source>
        <dbReference type="Proteomes" id="UP000538666"/>
    </source>
</evidence>
<dbReference type="InterPro" id="IPR019734">
    <property type="entry name" value="TPR_rpt"/>
</dbReference>
<feature type="region of interest" description="Disordered" evidence="2">
    <location>
        <begin position="530"/>
        <end position="549"/>
    </location>
</feature>
<feature type="signal peptide" evidence="3">
    <location>
        <begin position="1"/>
        <end position="21"/>
    </location>
</feature>
<evidence type="ECO:0000256" key="1">
    <source>
        <dbReference type="PROSITE-ProRule" id="PRU00339"/>
    </source>
</evidence>
<feature type="domain" description="DUF1570" evidence="4">
    <location>
        <begin position="127"/>
        <end position="229"/>
    </location>
</feature>
<feature type="repeat" description="TPR" evidence="1">
    <location>
        <begin position="332"/>
        <end position="365"/>
    </location>
</feature>
<comment type="caution">
    <text evidence="5">The sequence shown here is derived from an EMBL/GenBank/DDBJ whole genome shotgun (WGS) entry which is preliminary data.</text>
</comment>
<dbReference type="InterPro" id="IPR011464">
    <property type="entry name" value="DUF1570"/>
</dbReference>
<dbReference type="EMBL" id="JACHEK010000001">
    <property type="protein sequence ID" value="MBB6142545.1"/>
    <property type="molecule type" value="Genomic_DNA"/>
</dbReference>
<keyword evidence="1" id="KW-0802">TPR repeat</keyword>
<dbReference type="SUPFAM" id="SSF48452">
    <property type="entry name" value="TPR-like"/>
    <property type="match status" value="1"/>
</dbReference>
<dbReference type="RefSeq" id="WP_050057755.1">
    <property type="nucleotide sequence ID" value="NZ_JACHEK010000001.1"/>
</dbReference>
<reference evidence="5 6" key="1">
    <citation type="submission" date="2020-08" db="EMBL/GenBank/DDBJ databases">
        <title>Genomic Encyclopedia of Type Strains, Phase IV (KMG-IV): sequencing the most valuable type-strain genomes for metagenomic binning, comparative biology and taxonomic classification.</title>
        <authorList>
            <person name="Goeker M."/>
        </authorList>
    </citation>
    <scope>NUCLEOTIDE SEQUENCE [LARGE SCALE GENOMIC DNA]</scope>
    <source>
        <strain evidence="5 6">DSM 103733</strain>
    </source>
</reference>
<accession>A0A841JQ40</accession>
<organism evidence="5 6">
    <name type="scientific">Silvibacterium bohemicum</name>
    <dbReference type="NCBI Taxonomy" id="1577686"/>
    <lineage>
        <taxon>Bacteria</taxon>
        <taxon>Pseudomonadati</taxon>
        <taxon>Acidobacteriota</taxon>
        <taxon>Terriglobia</taxon>
        <taxon>Terriglobales</taxon>
        <taxon>Acidobacteriaceae</taxon>
        <taxon>Silvibacterium</taxon>
    </lineage>
</organism>
<dbReference type="InterPro" id="IPR011990">
    <property type="entry name" value="TPR-like_helical_dom_sf"/>
</dbReference>
<dbReference type="OrthoDB" id="105268at2"/>
<dbReference type="Pfam" id="PF13432">
    <property type="entry name" value="TPR_16"/>
    <property type="match status" value="2"/>
</dbReference>
<dbReference type="AlphaFoldDB" id="A0A841JQ40"/>
<evidence type="ECO:0000256" key="3">
    <source>
        <dbReference type="SAM" id="SignalP"/>
    </source>
</evidence>
<evidence type="ECO:0000259" key="4">
    <source>
        <dbReference type="Pfam" id="PF07607"/>
    </source>
</evidence>
<evidence type="ECO:0000256" key="2">
    <source>
        <dbReference type="SAM" id="MobiDB-lite"/>
    </source>
</evidence>
<dbReference type="Proteomes" id="UP000538666">
    <property type="component" value="Unassembled WGS sequence"/>
</dbReference>
<dbReference type="Pfam" id="PF07607">
    <property type="entry name" value="DUF1570"/>
    <property type="match status" value="1"/>
</dbReference>
<dbReference type="PROSITE" id="PS50005">
    <property type="entry name" value="TPR"/>
    <property type="match status" value="1"/>
</dbReference>